<name>A0ACC2EJ63_DIPCM</name>
<organism evidence="1 2">
    <name type="scientific">Diphasiastrum complanatum</name>
    <name type="common">Issler's clubmoss</name>
    <name type="synonym">Lycopodium complanatum</name>
    <dbReference type="NCBI Taxonomy" id="34168"/>
    <lineage>
        <taxon>Eukaryota</taxon>
        <taxon>Viridiplantae</taxon>
        <taxon>Streptophyta</taxon>
        <taxon>Embryophyta</taxon>
        <taxon>Tracheophyta</taxon>
        <taxon>Lycopodiopsida</taxon>
        <taxon>Lycopodiales</taxon>
        <taxon>Lycopodiaceae</taxon>
        <taxon>Lycopodioideae</taxon>
        <taxon>Diphasiastrum</taxon>
    </lineage>
</organism>
<reference evidence="2" key="1">
    <citation type="journal article" date="2024" name="Proc. Natl. Acad. Sci. U.S.A.">
        <title>Extraordinary preservation of gene collinearity over three hundred million years revealed in homosporous lycophytes.</title>
        <authorList>
            <person name="Li C."/>
            <person name="Wickell D."/>
            <person name="Kuo L.Y."/>
            <person name="Chen X."/>
            <person name="Nie B."/>
            <person name="Liao X."/>
            <person name="Peng D."/>
            <person name="Ji J."/>
            <person name="Jenkins J."/>
            <person name="Williams M."/>
            <person name="Shu S."/>
            <person name="Plott C."/>
            <person name="Barry K."/>
            <person name="Rajasekar S."/>
            <person name="Grimwood J."/>
            <person name="Han X."/>
            <person name="Sun S."/>
            <person name="Hou Z."/>
            <person name="He W."/>
            <person name="Dai G."/>
            <person name="Sun C."/>
            <person name="Schmutz J."/>
            <person name="Leebens-Mack J.H."/>
            <person name="Li F.W."/>
            <person name="Wang L."/>
        </authorList>
    </citation>
    <scope>NUCLEOTIDE SEQUENCE [LARGE SCALE GENOMIC DNA]</scope>
    <source>
        <strain evidence="2">cv. PW_Plant_1</strain>
    </source>
</reference>
<sequence>MQRMHELLCMSQEQYGEYTSRLPLEITPAHVAKDLHETCHHHQTPSDQEIFFIHHQQQCLQSDQPEENQPYSMDDLFEHVFSMPSWSDVTSMAARNNWDFNPLVATNGLGVDPLVPLHSGPKLFKTALMPLLDESVEANRLRSQSGDHPQEGSEDAHVGDGLQFHNDELLGEQQGLGIHAPPSSTMGSGMLANQASLESDHAVSGLLSLLRMPEDANTGSLALQSNTSPSLGGSVAMQLPGSGIRRGTTSLASSRSVGTSGSEGAAGQPTSLEYQSSLPIAPSWQQPYGGGVGSLPLSLSQAKAEAFVPVAETTTNEASIFGKRYRGEEQASARDHSSSATQEAQGPLFNPYGGTQVNQTQAARTFGQPSHQQSGQGIPVQAFGGQGTITHSQSVNAHTGAPRPRVRARRGQATDPHSIAERLRRERIADRMKWLQELVPNANKTDKASMLDEIIDYVKFLQLQVKVLSMSRMGGAGVVATFVSDLPSEGNSTFGSGNLSSGPAAAASSPDVMTEREVARLMEQDMGHAMQFLQSKGLCLMPIALATAISSKSGKPPGIQADKNRTEPSVASMSVSSGPVTGSAAASPVSVGGNGISSGMKTKAAGISSLKEYKENPATDRSSETTQSQRSPKSVAKNSEDIPRRNY</sequence>
<dbReference type="EMBL" id="CM055093">
    <property type="protein sequence ID" value="KAJ7566536.1"/>
    <property type="molecule type" value="Genomic_DNA"/>
</dbReference>
<keyword evidence="2" id="KW-1185">Reference proteome</keyword>
<dbReference type="Proteomes" id="UP001162992">
    <property type="component" value="Chromosome 2"/>
</dbReference>
<evidence type="ECO:0000313" key="2">
    <source>
        <dbReference type="Proteomes" id="UP001162992"/>
    </source>
</evidence>
<protein>
    <submittedName>
        <fullName evidence="1">Uncharacterized protein</fullName>
    </submittedName>
</protein>
<gene>
    <name evidence="1" type="ORF">O6H91_02G107900</name>
</gene>
<proteinExistence type="predicted"/>
<accession>A0ACC2EJ63</accession>
<evidence type="ECO:0000313" key="1">
    <source>
        <dbReference type="EMBL" id="KAJ7566536.1"/>
    </source>
</evidence>
<comment type="caution">
    <text evidence="1">The sequence shown here is derived from an EMBL/GenBank/DDBJ whole genome shotgun (WGS) entry which is preliminary data.</text>
</comment>